<accession>A0ABV1HD58</accession>
<name>A0ABV1HD58_9FIRM</name>
<dbReference type="Gene3D" id="3.40.50.300">
    <property type="entry name" value="P-loop containing nucleotide triphosphate hydrolases"/>
    <property type="match status" value="1"/>
</dbReference>
<dbReference type="GO" id="GO:0005524">
    <property type="term" value="F:ATP binding"/>
    <property type="evidence" value="ECO:0007669"/>
    <property type="project" value="UniProtKB-KW"/>
</dbReference>
<keyword evidence="3" id="KW-1185">Reference proteome</keyword>
<organism evidence="2 3">
    <name type="scientific">Maccoyibacter intestinihominis</name>
    <dbReference type="NCBI Taxonomy" id="3133499"/>
    <lineage>
        <taxon>Bacteria</taxon>
        <taxon>Bacillati</taxon>
        <taxon>Bacillota</taxon>
        <taxon>Clostridia</taxon>
        <taxon>Lachnospirales</taxon>
        <taxon>Lachnospiraceae</taxon>
        <taxon>Maccoyibacter</taxon>
    </lineage>
</organism>
<feature type="domain" description="ORC1/DEAH AAA+ ATPase" evidence="1">
    <location>
        <begin position="51"/>
        <end position="181"/>
    </location>
</feature>
<comment type="caution">
    <text evidence="2">The sequence shown here is derived from an EMBL/GenBank/DDBJ whole genome shotgun (WGS) entry which is preliminary data.</text>
</comment>
<evidence type="ECO:0000259" key="1">
    <source>
        <dbReference type="Pfam" id="PF13401"/>
    </source>
</evidence>
<keyword evidence="2" id="KW-0547">Nucleotide-binding</keyword>
<evidence type="ECO:0000313" key="2">
    <source>
        <dbReference type="EMBL" id="MEQ2557646.1"/>
    </source>
</evidence>
<evidence type="ECO:0000313" key="3">
    <source>
        <dbReference type="Proteomes" id="UP001454489"/>
    </source>
</evidence>
<dbReference type="Proteomes" id="UP001454489">
    <property type="component" value="Unassembled WGS sequence"/>
</dbReference>
<dbReference type="EMBL" id="JBBMEX010000006">
    <property type="protein sequence ID" value="MEQ2557646.1"/>
    <property type="molecule type" value="Genomic_DNA"/>
</dbReference>
<protein>
    <submittedName>
        <fullName evidence="2">ATP-binding protein</fullName>
    </submittedName>
</protein>
<keyword evidence="2" id="KW-0067">ATP-binding</keyword>
<dbReference type="InterPro" id="IPR049945">
    <property type="entry name" value="AAA_22"/>
</dbReference>
<reference evidence="2 3" key="1">
    <citation type="submission" date="2024-03" db="EMBL/GenBank/DDBJ databases">
        <title>Human intestinal bacterial collection.</title>
        <authorList>
            <person name="Pauvert C."/>
            <person name="Hitch T.C.A."/>
            <person name="Clavel T."/>
        </authorList>
    </citation>
    <scope>NUCLEOTIDE SEQUENCE [LARGE SCALE GENOMIC DNA]</scope>
    <source>
        <strain evidence="2 3">CLA-AA-H185</strain>
    </source>
</reference>
<dbReference type="RefSeq" id="WP_353530723.1">
    <property type="nucleotide sequence ID" value="NZ_JBBMEX010000006.1"/>
</dbReference>
<gene>
    <name evidence="2" type="ORF">WMO43_07165</name>
</gene>
<dbReference type="Pfam" id="PF13401">
    <property type="entry name" value="AAA_22"/>
    <property type="match status" value="1"/>
</dbReference>
<proteinExistence type="predicted"/>
<dbReference type="InterPro" id="IPR027417">
    <property type="entry name" value="P-loop_NTPase"/>
</dbReference>
<sequence length="321" mass="37463">MKNSNNITQNFDITELERYLGSIKYTIPTKSIMDLQHKVEEWISMNDCGAIIYGESRTGKTRAIRYISTHLKEKYGTQLPIYTLCATDHISTQKTFYSSLLTAIGHEDAHKGTAVQMRQRIVNRIIVNALDTKYRRAILFVDEAYLLHDKEYLWLIDIYNELNLNDILFTVFLFGTRELKEQKTGYIRAGKKQIVLRFMVNEFEFMGITCKKDAAICLSSMDKPFKIFGYDQSIILSKLFFPEAYKDGLKLYSYVEELWKAFEVVKQQNNIQTDQILMKHFMDTIIYCFRQYGAYNKQLYAPTTEEWIASIIGSGFVISQI</sequence>
<dbReference type="SUPFAM" id="SSF52540">
    <property type="entry name" value="P-loop containing nucleoside triphosphate hydrolases"/>
    <property type="match status" value="1"/>
</dbReference>